<dbReference type="Pfam" id="PF17389">
    <property type="entry name" value="Bac_rhamnosid6H"/>
    <property type="match status" value="1"/>
</dbReference>
<dbReference type="SUPFAM" id="SSF48208">
    <property type="entry name" value="Six-hairpin glycosidases"/>
    <property type="match status" value="1"/>
</dbReference>
<name>A0AAN5APZ9_9BACT</name>
<dbReference type="SUPFAM" id="SSF49785">
    <property type="entry name" value="Galactose-binding domain-like"/>
    <property type="match status" value="1"/>
</dbReference>
<protein>
    <recommendedName>
        <fullName evidence="1">Alpha-L-rhamnosidase six-hairpin glycosidase domain-containing protein</fullName>
    </recommendedName>
</protein>
<dbReference type="InterPro" id="IPR035396">
    <property type="entry name" value="Bac_rhamnosid6H"/>
</dbReference>
<evidence type="ECO:0000313" key="2">
    <source>
        <dbReference type="EMBL" id="GJM64363.1"/>
    </source>
</evidence>
<keyword evidence="3" id="KW-1185">Reference proteome</keyword>
<accession>A0AAN5APZ9</accession>
<dbReference type="PANTHER" id="PTHR34987:SF2">
    <property type="entry name" value="B, PUTATIVE (AFU_ORTHOLOGUE AFUA_7G05040)-RELATED"/>
    <property type="match status" value="1"/>
</dbReference>
<gene>
    <name evidence="2" type="ORF">PEDI_49150</name>
</gene>
<dbReference type="RefSeq" id="WP_338239428.1">
    <property type="nucleotide sequence ID" value="NZ_BQKE01000005.1"/>
</dbReference>
<dbReference type="InterPro" id="IPR008928">
    <property type="entry name" value="6-hairpin_glycosidase_sf"/>
</dbReference>
<dbReference type="Gene3D" id="2.60.120.260">
    <property type="entry name" value="Galactose-binding domain-like"/>
    <property type="match status" value="3"/>
</dbReference>
<sequence>MRNFKNIFLGLVLWLGLSLPLMAEKLVWISEEGSGRNEYVYFRKDIYIEDSTFSQAYLNLYADSRYALYINGQYINFGPVRSYHEHPYYDHYQIGQYLKAGDNQIAVKVLSNGVSTYQLYDYHGAFSAWGEVRSEKENINLHIDQDWYCRKSTAYDPKSPRFSFATGPIEVYDANKDFEWGTGQPFPEGWQKPQEIIASEKWGPMQARSIPFLTQEKVSVLPSSVKAFSINNKENIAHFRLSLPDRNGQEYNAQVDGLAYTYIFSPQDQEVEFGLWWGEYFLNGEKVSKEPGYEKDHYRNKYIFPLSQGWNLIACKYGIIWGGWDFYMAFPNDKGLIISANKKKEAYCSFYSYAPLEQNLQQQLKQISLVADEQFMTKVDGWQLQISSIHNANPAKDMVWYEADFEQAIPMEAEHWDIPQSTSGVTVIGALEEMQLGKIFIEGDFPKGTVIDIGFSEEQQPDGMPWLYKRFEVNAGHRFIADGKTKRFETFKPYGLKYLKLNIRNHSSNVKIKDLGVIRQVYPFETKGQFSCSDPRLNAIWEAGWRTLQLCAEDSYTDTPFRERGLYAGDMLPETAITMAVNGDMRLAQHSLKIFQDMYAPQILEGKSDRFADFPLITLLNADLVMRYSRDWTDLKLYFKNYSKLVDHYLSDRLENGLVNSPSVFIEWTDINKKQAAMAAMQGLLCKSMEILSDWALRLDDKAASGRYLKERKHLIKNTRKHLWDSKRSLFYDGWSQDAPINAHHISSSIWLSLYDVATKSQQKKIIEQVKRELDDIGDVHRKRKITPYSSFYLFSLLYQEDQVEEAEAFLKKYWEPMVEGNSHPTVWENFDLGDHQGTASHAWSGHPTYFLSTEVLGVNLGCHKEFDPECIEIMPQSATLDWARGIVTHPLGEVYIDWKIQGQKLILRYSVPKGIKTIIQPKGRLAKYKLVLIEASNESIVL</sequence>
<comment type="caution">
    <text evidence="2">The sequence shown here is derived from an EMBL/GenBank/DDBJ whole genome shotgun (WGS) entry which is preliminary data.</text>
</comment>
<dbReference type="AlphaFoldDB" id="A0AAN5APZ9"/>
<dbReference type="EMBL" id="BQKE01000005">
    <property type="protein sequence ID" value="GJM64363.1"/>
    <property type="molecule type" value="Genomic_DNA"/>
</dbReference>
<reference evidence="2 3" key="1">
    <citation type="submission" date="2021-12" db="EMBL/GenBank/DDBJ databases">
        <title>Genome sequencing of bacteria with rrn-lacking chromosome and rrn-plasmid.</title>
        <authorList>
            <person name="Anda M."/>
            <person name="Iwasaki W."/>
        </authorList>
    </citation>
    <scope>NUCLEOTIDE SEQUENCE [LARGE SCALE GENOMIC DNA]</scope>
    <source>
        <strain evidence="2 3">NBRC 15940</strain>
    </source>
</reference>
<dbReference type="GO" id="GO:0005975">
    <property type="term" value="P:carbohydrate metabolic process"/>
    <property type="evidence" value="ECO:0007669"/>
    <property type="project" value="InterPro"/>
</dbReference>
<proteinExistence type="predicted"/>
<evidence type="ECO:0000313" key="3">
    <source>
        <dbReference type="Proteomes" id="UP001310022"/>
    </source>
</evidence>
<dbReference type="Proteomes" id="UP001310022">
    <property type="component" value="Unassembled WGS sequence"/>
</dbReference>
<evidence type="ECO:0000259" key="1">
    <source>
        <dbReference type="Pfam" id="PF17389"/>
    </source>
</evidence>
<dbReference type="InterPro" id="IPR008979">
    <property type="entry name" value="Galactose-bd-like_sf"/>
</dbReference>
<organism evidence="2 3">
    <name type="scientific">Persicobacter diffluens</name>
    <dbReference type="NCBI Taxonomy" id="981"/>
    <lineage>
        <taxon>Bacteria</taxon>
        <taxon>Pseudomonadati</taxon>
        <taxon>Bacteroidota</taxon>
        <taxon>Cytophagia</taxon>
        <taxon>Cytophagales</taxon>
        <taxon>Persicobacteraceae</taxon>
        <taxon>Persicobacter</taxon>
    </lineage>
</organism>
<dbReference type="Gene3D" id="1.50.10.10">
    <property type="match status" value="1"/>
</dbReference>
<feature type="domain" description="Alpha-L-rhamnosidase six-hairpin glycosidase" evidence="1">
    <location>
        <begin position="526"/>
        <end position="855"/>
    </location>
</feature>
<dbReference type="PANTHER" id="PTHR34987">
    <property type="entry name" value="C, PUTATIVE (AFU_ORTHOLOGUE AFUA_3G02880)-RELATED"/>
    <property type="match status" value="1"/>
</dbReference>
<dbReference type="InterPro" id="IPR012341">
    <property type="entry name" value="6hp_glycosidase-like_sf"/>
</dbReference>
<dbReference type="Gene3D" id="2.60.420.10">
    <property type="entry name" value="Maltose phosphorylase, domain 3"/>
    <property type="match status" value="1"/>
</dbReference>